<evidence type="ECO:0000313" key="3">
    <source>
        <dbReference type="EMBL" id="WUR05137.1"/>
    </source>
</evidence>
<dbReference type="PANTHER" id="PTHR43628">
    <property type="entry name" value="ACTIVATOR OF C KINASE PROTEIN 1-RELATED"/>
    <property type="match status" value="1"/>
</dbReference>
<keyword evidence="4" id="KW-1185">Reference proteome</keyword>
<reference evidence="3" key="1">
    <citation type="journal article" date="2024" name="BMC Genomics">
        <title>Functional annotation of a divergent genome using sequence and structure-based similarity.</title>
        <authorList>
            <person name="Svedberg D."/>
            <person name="Winiger R.R."/>
            <person name="Berg A."/>
            <person name="Sharma H."/>
            <person name="Tellgren-Roth C."/>
            <person name="Debrunner-Vossbrinck B.A."/>
            <person name="Vossbrinck C.R."/>
            <person name="Barandun J."/>
        </authorList>
    </citation>
    <scope>NUCLEOTIDE SEQUENCE</scope>
    <source>
        <strain evidence="3">Illinois isolate</strain>
    </source>
</reference>
<gene>
    <name evidence="3" type="ORF">VNE69_12122</name>
</gene>
<dbReference type="GeneID" id="90542984"/>
<organism evidence="3 4">
    <name type="scientific">Vairimorpha necatrix</name>
    <dbReference type="NCBI Taxonomy" id="6039"/>
    <lineage>
        <taxon>Eukaryota</taxon>
        <taxon>Fungi</taxon>
        <taxon>Fungi incertae sedis</taxon>
        <taxon>Microsporidia</taxon>
        <taxon>Nosematidae</taxon>
        <taxon>Vairimorpha</taxon>
    </lineage>
</organism>
<feature type="signal peptide" evidence="2">
    <location>
        <begin position="1"/>
        <end position="16"/>
    </location>
</feature>
<dbReference type="SUPFAM" id="SSF81901">
    <property type="entry name" value="HCP-like"/>
    <property type="match status" value="2"/>
</dbReference>
<keyword evidence="1" id="KW-1133">Transmembrane helix</keyword>
<dbReference type="PANTHER" id="PTHR43628:SF1">
    <property type="entry name" value="CHITIN SYNTHASE REGULATORY FACTOR 2-RELATED"/>
    <property type="match status" value="1"/>
</dbReference>
<dbReference type="RefSeq" id="XP_065331282.1">
    <property type="nucleotide sequence ID" value="XM_065475210.1"/>
</dbReference>
<dbReference type="KEGG" id="vnx:VNE69_12122"/>
<proteinExistence type="predicted"/>
<dbReference type="Proteomes" id="UP001334084">
    <property type="component" value="Chromosome 12"/>
</dbReference>
<keyword evidence="1" id="KW-0812">Transmembrane</keyword>
<dbReference type="Gene3D" id="1.25.40.10">
    <property type="entry name" value="Tetratricopeptide repeat domain"/>
    <property type="match status" value="2"/>
</dbReference>
<protein>
    <submittedName>
        <fullName evidence="3">Protein sel-1 like protein</fullName>
    </submittedName>
</protein>
<dbReference type="InterPro" id="IPR006597">
    <property type="entry name" value="Sel1-like"/>
</dbReference>
<evidence type="ECO:0000256" key="2">
    <source>
        <dbReference type="SAM" id="SignalP"/>
    </source>
</evidence>
<dbReference type="InterPro" id="IPR011990">
    <property type="entry name" value="TPR-like_helical_dom_sf"/>
</dbReference>
<feature type="chain" id="PRO_5043376980" evidence="2">
    <location>
        <begin position="17"/>
        <end position="502"/>
    </location>
</feature>
<keyword evidence="1" id="KW-0472">Membrane</keyword>
<sequence length="502" mass="59189">MKILLIFLNSIFSSSLEDVVLKEGNIVKGINMLENLQSDEDYLISYILKKYFMPENESSTLNENDKILDLLMTDKYMRLVYSSLVLSSDGMYASYFYICNLVVEICRKCYFRYLENGYDFIPKVYYKNKEENYKNLLIMARNRDPKSIKLYFEYLSNKKIDLKGQISLPEYLASKGQAKAFGYLGEAYFYGVGVKKSLDRSLNYFIKGKDLGTDYISYNGIGKILMSNEYKDFHGAKEHFDVIFDSNFNETNFRLYLLYKNHFKIETYASYYLSRSVSAGYLPAIFIDGRNYYKKKDYKSALIRLEPILEYDETVMDLQNKAYEKYKNRKYMSCLMYLLMTIEMGSESSLENAIYLLENCKITKDENIRDLLDIILFRLYLKHEKTSLSYINRIGDCYYYGKGVKQSYKTAFAYYLTSGSLNNTEGLISLYFAYTQGIGTKKDMMKGYKCIKKIQINDNNYILKLYIYIIFIIRFLLNSYIIGTVLTCYITYRIYDKLIFKQ</sequence>
<evidence type="ECO:0000313" key="4">
    <source>
        <dbReference type="Proteomes" id="UP001334084"/>
    </source>
</evidence>
<feature type="transmembrane region" description="Helical" evidence="1">
    <location>
        <begin position="465"/>
        <end position="492"/>
    </location>
</feature>
<evidence type="ECO:0000256" key="1">
    <source>
        <dbReference type="SAM" id="Phobius"/>
    </source>
</evidence>
<keyword evidence="2" id="KW-0732">Signal</keyword>
<dbReference type="Pfam" id="PF08238">
    <property type="entry name" value="Sel1"/>
    <property type="match status" value="3"/>
</dbReference>
<dbReference type="EMBL" id="CP142737">
    <property type="protein sequence ID" value="WUR05137.1"/>
    <property type="molecule type" value="Genomic_DNA"/>
</dbReference>
<dbReference type="SMART" id="SM00671">
    <property type="entry name" value="SEL1"/>
    <property type="match status" value="2"/>
</dbReference>
<accession>A0AAX4JGL9</accession>
<name>A0AAX4JGL9_9MICR</name>
<dbReference type="InterPro" id="IPR052945">
    <property type="entry name" value="Mitotic_Regulator"/>
</dbReference>
<dbReference type="AlphaFoldDB" id="A0AAX4JGL9"/>